<reference evidence="5 6" key="1">
    <citation type="submission" date="2014-11" db="EMBL/GenBank/DDBJ databases">
        <authorList>
            <person name="Zhu J."/>
            <person name="Qi W."/>
            <person name="Song R."/>
        </authorList>
    </citation>
    <scope>NUCLEOTIDE SEQUENCE [LARGE SCALE GENOMIC DNA]</scope>
</reference>
<dbReference type="InterPro" id="IPR003609">
    <property type="entry name" value="Pan_app"/>
</dbReference>
<proteinExistence type="predicted"/>
<dbReference type="EMBL" id="CDMY01000276">
    <property type="protein sequence ID" value="CEL99247.1"/>
    <property type="molecule type" value="Genomic_DNA"/>
</dbReference>
<evidence type="ECO:0000313" key="5">
    <source>
        <dbReference type="EMBL" id="CEL99247.1"/>
    </source>
</evidence>
<feature type="compositionally biased region" description="Low complexity" evidence="3">
    <location>
        <begin position="427"/>
        <end position="438"/>
    </location>
</feature>
<evidence type="ECO:0000256" key="3">
    <source>
        <dbReference type="SAM" id="MobiDB-lite"/>
    </source>
</evidence>
<dbReference type="Gene3D" id="3.50.4.10">
    <property type="entry name" value="Hepatocyte Growth Factor"/>
    <property type="match status" value="3"/>
</dbReference>
<sequence>METIIVNNTAAGKAGEAAAALHKAIEAANGQDGADDVISFQVEGTASAAVDVVVSEPLPVIKEGLTIRGPGSGRLRIVKAYHGRPLFQFDEGAGPAVVQGVTLAIHHPSTSTMVVTKARSLTLTDVVIKGVKKHNSGRGIYCEAGGRGGVHLTLDAVEIAHMKVHHDDGGGILANCGLTVRSSEVHFNAAGRGAGIFLGPMAQKVDISATKIMNNHANAEGGGIFATQPTSKDNETSAASPPLVLHESLVVGNSATNGGGLFAGRRANITHTVLMVNQAPEGGGIHFSRRSGGSVVRGVSVEGNQGNTGGGIMCNAPVQIEDTTLRQNRARGASSYGGGLSIGKHCGTPTQHTTITDSFIQHNLAHAGGGMAVDTPDAHVDIVRTTISSNVAEGHYEGGGGGVWIGQRVASLSFRESIVAANEYSDTTSEGTETAATARRQNCGSSSEEQPGVHDKGGNWAPLCQHLLTHADTSPDAPEGMEVRHSVMPLPKAGRPSHDSPRSNNSNKSRRETQAAPPSVPKAAAALAAATNKVFLSCFEDGVEYGVTTNATHPLDLGSARVTNIHACQELCQQSPNCQAFSYMASDRICYLKAAEEPTKPNADLTSGPRECEDLKSRTDDGRDEERDEGEEGEESGDVDVSDETWMDFVEGVTPEMEKKIRLAMLIAKLNRATTDAEEEDSEDSEDTEQEEVDDEVDKDADELAGLEGLDVGGGVVTEAAVAAVARRPPKPYPGATHSPNPNSRPNQVPRTPPRTPHAHRYPPCFQLGVGYHFPTRRGDLGDAPNVTSARVCQRLCQWKPSCHVFVFDQKKATCYFKGQGGRREAKIGMVSGPRACDDSLIGYSGEDNHDDGQGEEYWEEPTAAPAEHADKESASSSAASALAAIDIPALITGDGGCFEMGVEYSDDSPDSNLASVGKVASLLDCRDACSSRPACLFFTFDPHKYMCHLKDERLPVRANAHVISGPRVCGEQAARPRRALSTIPAATEDVVMRHRTTAVAAQVDSPTAARARVREPSWQQPWPQSPPIPGAFAVVLQKQQGATAASVTLRAAIGHQSTAGVLLTNLFTIASSYEYQHQHDHQHERAIFFTLEQPPPETHPLPEGFLVFLGSLGPDESPERPTSFVRGEVAFTTVGTRQPVHDRDDDDDPDDGYRLLRPSTSSHRHLQHQQQQEGNTRVPSRQCLLFRCHSSARAGTATIDLRGLLGAEDTNGRRGASLTDSVVLHMECVKGR</sequence>
<evidence type="ECO:0000313" key="6">
    <source>
        <dbReference type="Proteomes" id="UP000041254"/>
    </source>
</evidence>
<feature type="compositionally biased region" description="Acidic residues" evidence="3">
    <location>
        <begin position="676"/>
        <end position="697"/>
    </location>
</feature>
<evidence type="ECO:0000256" key="2">
    <source>
        <dbReference type="ARBA" id="ARBA00023157"/>
    </source>
</evidence>
<feature type="compositionally biased region" description="Polar residues" evidence="3">
    <location>
        <begin position="439"/>
        <end position="449"/>
    </location>
</feature>
<dbReference type="CDD" id="cd01100">
    <property type="entry name" value="APPLE_Factor_XI_like"/>
    <property type="match status" value="3"/>
</dbReference>
<feature type="region of interest" description="Disordered" evidence="3">
    <location>
        <begin position="489"/>
        <end position="521"/>
    </location>
</feature>
<dbReference type="Proteomes" id="UP000041254">
    <property type="component" value="Unassembled WGS sequence"/>
</dbReference>
<dbReference type="PANTHER" id="PTHR11319:SF35">
    <property type="entry name" value="OUTER MEMBRANE PROTEIN PMPC-RELATED"/>
    <property type="match status" value="1"/>
</dbReference>
<accession>A0A0G4EN36</accession>
<dbReference type="SUPFAM" id="SSF51126">
    <property type="entry name" value="Pectin lyase-like"/>
    <property type="match status" value="1"/>
</dbReference>
<dbReference type="SMART" id="SM00710">
    <property type="entry name" value="PbH1"/>
    <property type="match status" value="6"/>
</dbReference>
<dbReference type="AlphaFoldDB" id="A0A0G4EN36"/>
<keyword evidence="6" id="KW-1185">Reference proteome</keyword>
<name>A0A0G4EN36_VITBC</name>
<dbReference type="Pfam" id="PF00024">
    <property type="entry name" value="PAN_1"/>
    <property type="match status" value="3"/>
</dbReference>
<feature type="region of interest" description="Disordered" evidence="3">
    <location>
        <begin position="727"/>
        <end position="760"/>
    </location>
</feature>
<protein>
    <recommendedName>
        <fullName evidence="4">Apple domain-containing protein</fullName>
    </recommendedName>
</protein>
<keyword evidence="2" id="KW-1015">Disulfide bond</keyword>
<evidence type="ECO:0000256" key="1">
    <source>
        <dbReference type="ARBA" id="ARBA00022737"/>
    </source>
</evidence>
<feature type="compositionally biased region" description="Acidic residues" evidence="3">
    <location>
        <begin position="626"/>
        <end position="643"/>
    </location>
</feature>
<evidence type="ECO:0000259" key="4">
    <source>
        <dbReference type="PROSITE" id="PS50948"/>
    </source>
</evidence>
<dbReference type="InterPro" id="IPR011050">
    <property type="entry name" value="Pectin_lyase_fold/virulence"/>
</dbReference>
<dbReference type="PROSITE" id="PS50948">
    <property type="entry name" value="PAN"/>
    <property type="match status" value="2"/>
</dbReference>
<feature type="compositionally biased region" description="Basic and acidic residues" evidence="3">
    <location>
        <begin position="610"/>
        <end position="625"/>
    </location>
</feature>
<keyword evidence="1" id="KW-0677">Repeat</keyword>
<dbReference type="InParanoid" id="A0A0G4EN36"/>
<dbReference type="SMART" id="SM00223">
    <property type="entry name" value="APPLE"/>
    <property type="match status" value="3"/>
</dbReference>
<dbReference type="OrthoDB" id="9448935at2759"/>
<dbReference type="InterPro" id="IPR006626">
    <property type="entry name" value="PbH1"/>
</dbReference>
<feature type="compositionally biased region" description="Polar residues" evidence="3">
    <location>
        <begin position="738"/>
        <end position="749"/>
    </location>
</feature>
<dbReference type="InterPro" id="IPR000177">
    <property type="entry name" value="Apple"/>
</dbReference>
<dbReference type="GO" id="GO:0005576">
    <property type="term" value="C:extracellular region"/>
    <property type="evidence" value="ECO:0007669"/>
    <property type="project" value="InterPro"/>
</dbReference>
<dbReference type="PANTHER" id="PTHR11319">
    <property type="entry name" value="G PROTEIN-COUPLED RECEPTOR-RELATED"/>
    <property type="match status" value="1"/>
</dbReference>
<feature type="domain" description="Apple" evidence="4">
    <location>
        <begin position="538"/>
        <end position="612"/>
    </location>
</feature>
<gene>
    <name evidence="5" type="ORF">Vbra_12530</name>
</gene>
<dbReference type="GO" id="GO:0006508">
    <property type="term" value="P:proteolysis"/>
    <property type="evidence" value="ECO:0007669"/>
    <property type="project" value="InterPro"/>
</dbReference>
<feature type="domain" description="Apple" evidence="4">
    <location>
        <begin position="898"/>
        <end position="970"/>
    </location>
</feature>
<feature type="region of interest" description="Disordered" evidence="3">
    <location>
        <begin position="844"/>
        <end position="876"/>
    </location>
</feature>
<feature type="region of interest" description="Disordered" evidence="3">
    <location>
        <begin position="425"/>
        <end position="459"/>
    </location>
</feature>
<dbReference type="SUPFAM" id="SSF57414">
    <property type="entry name" value="Hairpin loop containing domain-like"/>
    <property type="match status" value="3"/>
</dbReference>
<dbReference type="VEuPathDB" id="CryptoDB:Vbra_12530"/>
<organism evidence="5 6">
    <name type="scientific">Vitrella brassicaformis (strain CCMP3155)</name>
    <dbReference type="NCBI Taxonomy" id="1169540"/>
    <lineage>
        <taxon>Eukaryota</taxon>
        <taxon>Sar</taxon>
        <taxon>Alveolata</taxon>
        <taxon>Colpodellida</taxon>
        <taxon>Vitrellaceae</taxon>
        <taxon>Vitrella</taxon>
    </lineage>
</organism>
<feature type="region of interest" description="Disordered" evidence="3">
    <location>
        <begin position="673"/>
        <end position="697"/>
    </location>
</feature>
<feature type="region of interest" description="Disordered" evidence="3">
    <location>
        <begin position="599"/>
        <end position="643"/>
    </location>
</feature>
<dbReference type="SMART" id="SM00473">
    <property type="entry name" value="PAN_AP"/>
    <property type="match status" value="2"/>
</dbReference>
<feature type="region of interest" description="Disordered" evidence="3">
    <location>
        <begin position="1134"/>
        <end position="1179"/>
    </location>
</feature>